<sequence>MNSGAEGSEKKRKAAYFYAHRGDGEMFEMAVAGNLTYLRKKELNAAGRDLLRVISRDREAFESLMAARRAQRRDFATRYHQAMKMADEAKATQERTEAWRKQFEAMPDGPPKEARISQLAEVVEAAAKKLAFANDALARFGERGKAARMTLPIDPAAMPLRGLAPTSTKLYVLGHGEAGGDELSSAPLDGEFLLKDVAQSLMANGLSPDFEDFRMGSCESADAETRNAFGDDSALHDRASSVSRAPAQIFVDELRLAGFSRPRVTGYEGSGVKYPSGPNQERLLGTLEEPMARARRSAVARVFTRRNVAMPLSS</sequence>
<accession>A0A2N7WNA3</accession>
<proteinExistence type="predicted"/>
<gene>
    <name evidence="1" type="ORF">C0Z20_29580</name>
</gene>
<dbReference type="Proteomes" id="UP000235777">
    <property type="component" value="Unassembled WGS sequence"/>
</dbReference>
<evidence type="ECO:0000313" key="1">
    <source>
        <dbReference type="EMBL" id="PMS30815.1"/>
    </source>
</evidence>
<dbReference type="EMBL" id="PNYC01000029">
    <property type="protein sequence ID" value="PMS30815.1"/>
    <property type="molecule type" value="Genomic_DNA"/>
</dbReference>
<name>A0A2N7WNA3_9BURK</name>
<dbReference type="RefSeq" id="WP_018443275.1">
    <property type="nucleotide sequence ID" value="NZ_KB890201.1"/>
</dbReference>
<protein>
    <recommendedName>
        <fullName evidence="3">Peptidase C80 domain-containing protein</fullName>
    </recommendedName>
</protein>
<dbReference type="AlphaFoldDB" id="A0A2N7WNA3"/>
<evidence type="ECO:0008006" key="3">
    <source>
        <dbReference type="Google" id="ProtNLM"/>
    </source>
</evidence>
<organism evidence="1 2">
    <name type="scientific">Trinickia symbiotica</name>
    <dbReference type="NCBI Taxonomy" id="863227"/>
    <lineage>
        <taxon>Bacteria</taxon>
        <taxon>Pseudomonadati</taxon>
        <taxon>Pseudomonadota</taxon>
        <taxon>Betaproteobacteria</taxon>
        <taxon>Burkholderiales</taxon>
        <taxon>Burkholderiaceae</taxon>
        <taxon>Trinickia</taxon>
    </lineage>
</organism>
<reference evidence="1 2" key="1">
    <citation type="submission" date="2018-01" db="EMBL/GenBank/DDBJ databases">
        <title>Whole genome analyses suggest that Burkholderia sensu lato contains two further novel genera in the rhizoxinica-symbiotica group Mycetohabitans gen. nov., and Trinickia gen. nov.: implications for the evolution of diazotrophy and nodulation in the Burkholderiaceae.</title>
        <authorList>
            <person name="Estrada-de los Santos P."/>
            <person name="Palmer M."/>
            <person name="Chavez-Ramirez B."/>
            <person name="Beukes C."/>
            <person name="Steenkamp E.T."/>
            <person name="Hirsch A.M."/>
            <person name="Manyaka P."/>
            <person name="Maluk M."/>
            <person name="Lafos M."/>
            <person name="Crook M."/>
            <person name="Gross E."/>
            <person name="Simon M.F."/>
            <person name="Bueno dos Reis Junior F."/>
            <person name="Poole P.S."/>
            <person name="Venter S.N."/>
            <person name="James E.K."/>
        </authorList>
    </citation>
    <scope>NUCLEOTIDE SEQUENCE [LARGE SCALE GENOMIC DNA]</scope>
    <source>
        <strain evidence="1 2">JPY 581</strain>
    </source>
</reference>
<comment type="caution">
    <text evidence="1">The sequence shown here is derived from an EMBL/GenBank/DDBJ whole genome shotgun (WGS) entry which is preliminary data.</text>
</comment>
<dbReference type="OrthoDB" id="8596416at2"/>
<evidence type="ECO:0000313" key="2">
    <source>
        <dbReference type="Proteomes" id="UP000235777"/>
    </source>
</evidence>
<keyword evidence="2" id="KW-1185">Reference proteome</keyword>